<gene>
    <name evidence="8" type="ORF">A4H96_10350</name>
</gene>
<keyword evidence="9" id="KW-1185">Reference proteome</keyword>
<evidence type="ECO:0000256" key="2">
    <source>
        <dbReference type="ARBA" id="ARBA00008664"/>
    </source>
</evidence>
<name>A0A179BDC5_ACIFR</name>
<feature type="domain" description="Phospholipase D-like" evidence="7">
    <location>
        <begin position="15"/>
        <end position="150"/>
    </location>
</feature>
<protein>
    <recommendedName>
        <fullName evidence="3">phospholipase D</fullName>
        <ecNumber evidence="3">3.1.4.4</ecNumber>
    </recommendedName>
</protein>
<dbReference type="AlphaFoldDB" id="A0A179BDC5"/>
<dbReference type="PANTHER" id="PTHR43856:SF1">
    <property type="entry name" value="MITOCHONDRIAL CARDIOLIPIN HYDROLASE"/>
    <property type="match status" value="1"/>
</dbReference>
<dbReference type="Pfam" id="PF13091">
    <property type="entry name" value="PLDc_2"/>
    <property type="match status" value="2"/>
</dbReference>
<dbReference type="EC" id="3.1.4.4" evidence="3"/>
<evidence type="ECO:0000313" key="8">
    <source>
        <dbReference type="EMBL" id="OAP89688.1"/>
    </source>
</evidence>
<evidence type="ECO:0000313" key="9">
    <source>
        <dbReference type="Proteomes" id="UP000078302"/>
    </source>
</evidence>
<evidence type="ECO:0000256" key="6">
    <source>
        <dbReference type="ARBA" id="ARBA00023098"/>
    </source>
</evidence>
<comment type="caution">
    <text evidence="8">The sequence shown here is derived from an EMBL/GenBank/DDBJ whole genome shotgun (WGS) entry which is preliminary data.</text>
</comment>
<dbReference type="Gene3D" id="3.30.870.10">
    <property type="entry name" value="Endonuclease Chain A"/>
    <property type="match status" value="2"/>
</dbReference>
<evidence type="ECO:0000256" key="3">
    <source>
        <dbReference type="ARBA" id="ARBA00012027"/>
    </source>
</evidence>
<dbReference type="GO" id="GO:0016891">
    <property type="term" value="F:RNA endonuclease activity producing 5'-phosphomonoesters, hydrolytic mechanism"/>
    <property type="evidence" value="ECO:0007669"/>
    <property type="project" value="TreeGrafter"/>
</dbReference>
<keyword evidence="6" id="KW-0443">Lipid metabolism</keyword>
<dbReference type="GO" id="GO:0016042">
    <property type="term" value="P:lipid catabolic process"/>
    <property type="evidence" value="ECO:0007669"/>
    <property type="project" value="UniProtKB-KW"/>
</dbReference>
<keyword evidence="5" id="KW-0442">Lipid degradation</keyword>
<dbReference type="CDD" id="cd09128">
    <property type="entry name" value="PLDc_unchar1_2"/>
    <property type="match status" value="1"/>
</dbReference>
<evidence type="ECO:0000256" key="1">
    <source>
        <dbReference type="ARBA" id="ARBA00000798"/>
    </source>
</evidence>
<dbReference type="PANTHER" id="PTHR43856">
    <property type="entry name" value="CARDIOLIPIN HYDROLASE"/>
    <property type="match status" value="1"/>
</dbReference>
<evidence type="ECO:0000256" key="5">
    <source>
        <dbReference type="ARBA" id="ARBA00022963"/>
    </source>
</evidence>
<dbReference type="GO" id="GO:0004630">
    <property type="term" value="F:phospholipase D activity"/>
    <property type="evidence" value="ECO:0007669"/>
    <property type="project" value="UniProtKB-EC"/>
</dbReference>
<dbReference type="EMBL" id="LVXZ01000129">
    <property type="protein sequence ID" value="OAP89688.1"/>
    <property type="molecule type" value="Genomic_DNA"/>
</dbReference>
<feature type="domain" description="Phospholipase D-like" evidence="7">
    <location>
        <begin position="197"/>
        <end position="292"/>
    </location>
</feature>
<dbReference type="SUPFAM" id="SSF56024">
    <property type="entry name" value="Phospholipase D/nuclease"/>
    <property type="match status" value="2"/>
</dbReference>
<keyword evidence="4" id="KW-0378">Hydrolase</keyword>
<dbReference type="RefSeq" id="WP_064219524.1">
    <property type="nucleotide sequence ID" value="NZ_LVXZ01000129.1"/>
</dbReference>
<dbReference type="OrthoDB" id="92272at2"/>
<organism evidence="8 9">
    <name type="scientific">Acidithiobacillus ferrooxidans</name>
    <name type="common">Thiobacillus ferrooxidans</name>
    <dbReference type="NCBI Taxonomy" id="920"/>
    <lineage>
        <taxon>Bacteria</taxon>
        <taxon>Pseudomonadati</taxon>
        <taxon>Pseudomonadota</taxon>
        <taxon>Acidithiobacillia</taxon>
        <taxon>Acidithiobacillales</taxon>
        <taxon>Acidithiobacillaceae</taxon>
        <taxon>Acidithiobacillus</taxon>
    </lineage>
</organism>
<comment type="catalytic activity">
    <reaction evidence="1">
        <text>a 1,2-diacyl-sn-glycero-3-phosphocholine + H2O = a 1,2-diacyl-sn-glycero-3-phosphate + choline + H(+)</text>
        <dbReference type="Rhea" id="RHEA:14445"/>
        <dbReference type="ChEBI" id="CHEBI:15354"/>
        <dbReference type="ChEBI" id="CHEBI:15377"/>
        <dbReference type="ChEBI" id="CHEBI:15378"/>
        <dbReference type="ChEBI" id="CHEBI:57643"/>
        <dbReference type="ChEBI" id="CHEBI:58608"/>
        <dbReference type="EC" id="3.1.4.4"/>
    </reaction>
</comment>
<proteinExistence type="inferred from homology"/>
<sequence length="296" mass="33203">MPLYIEPHAGPVPVVQVIQSARHNVSVEVYYLDSRPILNALRAAHNRSVNVRVILDKHPYGMKLWQIRKEVREVEATGAKLHWAPPRFEADPAAGRYVFMHAKVVASNHEAEIGTANLDWGAWHRNRELLYDTRDPAVVKAANMVFNADWDNRRAGNYPHRILVLSPGSEAKLQSVIDQPGPIEIESEEMGNDRAMLDAIAAKGRLAKVILPASISAQDKRNVAWLESMGVQVRLMPVKPMYIHCKDIVSNTEAFVGSENFSVSSLNRNREAGLILDGRPVRELQAQFNRDWARAG</sequence>
<comment type="similarity">
    <text evidence="2">Belongs to the phospholipase D family.</text>
</comment>
<evidence type="ECO:0000256" key="4">
    <source>
        <dbReference type="ARBA" id="ARBA00022801"/>
    </source>
</evidence>
<dbReference type="InterPro" id="IPR025202">
    <property type="entry name" value="PLD-like_dom"/>
</dbReference>
<accession>A0A179BDC5</accession>
<dbReference type="Proteomes" id="UP000078302">
    <property type="component" value="Unassembled WGS sequence"/>
</dbReference>
<evidence type="ECO:0000259" key="7">
    <source>
        <dbReference type="Pfam" id="PF13091"/>
    </source>
</evidence>
<reference evidence="8 9" key="1">
    <citation type="submission" date="2016-04" db="EMBL/GenBank/DDBJ databases">
        <title>Acidithiobacillus ferrooxidans genome sequencing and assembly.</title>
        <authorList>
            <person name="Zhou Z."/>
        </authorList>
    </citation>
    <scope>NUCLEOTIDE SEQUENCE [LARGE SCALE GENOMIC DNA]</scope>
    <source>
        <strain evidence="8 9">BY0502</strain>
    </source>
</reference>
<dbReference type="InterPro" id="IPR051406">
    <property type="entry name" value="PLD_domain"/>
</dbReference>